<evidence type="ECO:0000313" key="2">
    <source>
        <dbReference type="EMBL" id="PMS34286.1"/>
    </source>
</evidence>
<dbReference type="InterPro" id="IPR015421">
    <property type="entry name" value="PyrdxlP-dep_Trfase_major"/>
</dbReference>
<dbReference type="EMBL" id="CADIJZ010000001">
    <property type="protein sequence ID" value="CAB3638581.1"/>
    <property type="molecule type" value="Genomic_DNA"/>
</dbReference>
<evidence type="ECO:0000313" key="3">
    <source>
        <dbReference type="Proteomes" id="UP000235659"/>
    </source>
</evidence>
<dbReference type="EMBL" id="PNXY01000001">
    <property type="protein sequence ID" value="PMS34286.1"/>
    <property type="molecule type" value="Genomic_DNA"/>
</dbReference>
<sequence length="59" mass="6485">MVLEEEAVGSSAVERPAKKLRVIDRLVTDSRTVAPNHTAGFSENVERFNAETGKNLDKT</sequence>
<accession>A0A2N7WXQ1</accession>
<name>A0A2N7WXQ1_9BURK</name>
<dbReference type="Gene3D" id="3.40.640.10">
    <property type="entry name" value="Type I PLP-dependent aspartate aminotransferase-like (Major domain)"/>
    <property type="match status" value="1"/>
</dbReference>
<evidence type="ECO:0000313" key="4">
    <source>
        <dbReference type="Proteomes" id="UP000494205"/>
    </source>
</evidence>
<dbReference type="Proteomes" id="UP000494205">
    <property type="component" value="Unassembled WGS sequence"/>
</dbReference>
<protein>
    <submittedName>
        <fullName evidence="1">Uncharacterized protein</fullName>
    </submittedName>
</protein>
<dbReference type="Proteomes" id="UP000235659">
    <property type="component" value="Unassembled WGS sequence"/>
</dbReference>
<keyword evidence="3" id="KW-1185">Reference proteome</keyword>
<dbReference type="AlphaFoldDB" id="A0A2N7WXQ1"/>
<proteinExistence type="predicted"/>
<organism evidence="1 4">
    <name type="scientific">Paraburkholderia rhynchosiae</name>
    <dbReference type="NCBI Taxonomy" id="487049"/>
    <lineage>
        <taxon>Bacteria</taxon>
        <taxon>Pseudomonadati</taxon>
        <taxon>Pseudomonadota</taxon>
        <taxon>Betaproteobacteria</taxon>
        <taxon>Burkholderiales</taxon>
        <taxon>Burkholderiaceae</taxon>
        <taxon>Paraburkholderia</taxon>
    </lineage>
</organism>
<reference evidence="2 3" key="1">
    <citation type="submission" date="2018-01" db="EMBL/GenBank/DDBJ databases">
        <title>Whole genome analyses suggest that Burkholderia sensu lato contains two further novel genera in the rhizoxinica-symbiotica group Mycetohabitans gen. nov., and Trinickia gen. nov.: implications for the evolution of diazotrophy and nodulation in the Burkholderiaceae.</title>
        <authorList>
            <person name="Estrada-de los Santos P."/>
            <person name="Palmer M."/>
            <person name="Chavez-Ramirez B."/>
            <person name="Beukes C."/>
            <person name="Steenkamp E.T."/>
            <person name="Hirsch A.M."/>
            <person name="Manyaka P."/>
            <person name="Maluk M."/>
            <person name="Lafos M."/>
            <person name="Crook M."/>
            <person name="Gross E."/>
            <person name="Simon M.F."/>
            <person name="Bueno dos Reis Junior F."/>
            <person name="Poole P.S."/>
            <person name="Venter S.N."/>
            <person name="James E.K."/>
        </authorList>
    </citation>
    <scope>NUCLEOTIDE SEQUENCE [LARGE SCALE GENOMIC DNA]</scope>
    <source>
        <strain evidence="2 3">WSM 3937</strain>
    </source>
</reference>
<evidence type="ECO:0000313" key="1">
    <source>
        <dbReference type="EMBL" id="CAB3638581.1"/>
    </source>
</evidence>
<reference evidence="1 4" key="2">
    <citation type="submission" date="2020-04" db="EMBL/GenBank/DDBJ databases">
        <authorList>
            <person name="De Canck E."/>
        </authorList>
    </citation>
    <scope>NUCLEOTIDE SEQUENCE [LARGE SCALE GENOMIC DNA]</scope>
    <source>
        <strain evidence="1 4">LMG 27174</strain>
    </source>
</reference>
<gene>
    <name evidence="2" type="ORF">C0Z16_01640</name>
    <name evidence="1" type="ORF">LMG27174_00328</name>
</gene>